<accession>A0ACC2TZL0</accession>
<sequence length="222" mass="24564">MELQYYFLHLQPPSTLGAMISSSTLSRKTTGSLAMTPSTIGLSGISAELLAGCIYTPMEVIKTRMQISTANGSQPSGRQLLKNILQTEGPRGLLRGYPLGLAVFGPYSITYFVFYEKFKAILIPKDEASMAFRYWLASSISVAIAATISNPMDVIKVCWQSADYSSRDKSVSSLVRRLIREEGAIFKPFLRGTLSRVAWLVPSTSITFTMFEILKDMFVTEV</sequence>
<evidence type="ECO:0000313" key="2">
    <source>
        <dbReference type="Proteomes" id="UP001165960"/>
    </source>
</evidence>
<dbReference type="EMBL" id="QTSX02001592">
    <property type="protein sequence ID" value="KAJ9080185.1"/>
    <property type="molecule type" value="Genomic_DNA"/>
</dbReference>
<evidence type="ECO:0000313" key="1">
    <source>
        <dbReference type="EMBL" id="KAJ9080185.1"/>
    </source>
</evidence>
<dbReference type="Proteomes" id="UP001165960">
    <property type="component" value="Unassembled WGS sequence"/>
</dbReference>
<name>A0ACC2TZL0_9FUNG</name>
<keyword evidence="2" id="KW-1185">Reference proteome</keyword>
<proteinExistence type="predicted"/>
<organism evidence="1 2">
    <name type="scientific">Entomophthora muscae</name>
    <dbReference type="NCBI Taxonomy" id="34485"/>
    <lineage>
        <taxon>Eukaryota</taxon>
        <taxon>Fungi</taxon>
        <taxon>Fungi incertae sedis</taxon>
        <taxon>Zoopagomycota</taxon>
        <taxon>Entomophthoromycotina</taxon>
        <taxon>Entomophthoromycetes</taxon>
        <taxon>Entomophthorales</taxon>
        <taxon>Entomophthoraceae</taxon>
        <taxon>Entomophthora</taxon>
    </lineage>
</organism>
<reference evidence="1" key="1">
    <citation type="submission" date="2022-04" db="EMBL/GenBank/DDBJ databases">
        <title>Genome of the entomopathogenic fungus Entomophthora muscae.</title>
        <authorList>
            <person name="Elya C."/>
            <person name="Lovett B.R."/>
            <person name="Lee E."/>
            <person name="Macias A.M."/>
            <person name="Hajek A.E."/>
            <person name="De Bivort B.L."/>
            <person name="Kasson M.T."/>
            <person name="De Fine Licht H.H."/>
            <person name="Stajich J.E."/>
        </authorList>
    </citation>
    <scope>NUCLEOTIDE SEQUENCE</scope>
    <source>
        <strain evidence="1">Berkeley</strain>
    </source>
</reference>
<comment type="caution">
    <text evidence="1">The sequence shown here is derived from an EMBL/GenBank/DDBJ whole genome shotgun (WGS) entry which is preliminary data.</text>
</comment>
<gene>
    <name evidence="1" type="ORF">DSO57_1027799</name>
</gene>
<protein>
    <submittedName>
        <fullName evidence="1">Uncharacterized protein</fullName>
    </submittedName>
</protein>